<dbReference type="InterPro" id="IPR000182">
    <property type="entry name" value="GNAT_dom"/>
</dbReference>
<organism evidence="2 3">
    <name type="scientific">Paenibacillus nanensis</name>
    <dbReference type="NCBI Taxonomy" id="393251"/>
    <lineage>
        <taxon>Bacteria</taxon>
        <taxon>Bacillati</taxon>
        <taxon>Bacillota</taxon>
        <taxon>Bacilli</taxon>
        <taxon>Bacillales</taxon>
        <taxon>Paenibacillaceae</taxon>
        <taxon>Paenibacillus</taxon>
    </lineage>
</organism>
<dbReference type="EMBL" id="QXQA01000012">
    <property type="protein sequence ID" value="RIX51035.1"/>
    <property type="molecule type" value="Genomic_DNA"/>
</dbReference>
<dbReference type="PANTHER" id="PTHR43610:SF1">
    <property type="entry name" value="N-ACETYLTRANSFERASE DOMAIN-CONTAINING PROTEIN"/>
    <property type="match status" value="1"/>
</dbReference>
<dbReference type="Proteomes" id="UP000266482">
    <property type="component" value="Unassembled WGS sequence"/>
</dbReference>
<keyword evidence="3" id="KW-1185">Reference proteome</keyword>
<keyword evidence="2" id="KW-0808">Transferase</keyword>
<dbReference type="InterPro" id="IPR016181">
    <property type="entry name" value="Acyl_CoA_acyltransferase"/>
</dbReference>
<dbReference type="RefSeq" id="WP_119601167.1">
    <property type="nucleotide sequence ID" value="NZ_QXQA01000012.1"/>
</dbReference>
<dbReference type="PROSITE" id="PS51186">
    <property type="entry name" value="GNAT"/>
    <property type="match status" value="1"/>
</dbReference>
<dbReference type="Pfam" id="PF13302">
    <property type="entry name" value="Acetyltransf_3"/>
    <property type="match status" value="1"/>
</dbReference>
<evidence type="ECO:0000313" key="2">
    <source>
        <dbReference type="EMBL" id="RIX51035.1"/>
    </source>
</evidence>
<gene>
    <name evidence="2" type="ORF">D3P08_18305</name>
</gene>
<evidence type="ECO:0000313" key="3">
    <source>
        <dbReference type="Proteomes" id="UP000266482"/>
    </source>
</evidence>
<accession>A0A3A1US23</accession>
<dbReference type="GO" id="GO:0016747">
    <property type="term" value="F:acyltransferase activity, transferring groups other than amino-acyl groups"/>
    <property type="evidence" value="ECO:0007669"/>
    <property type="project" value="InterPro"/>
</dbReference>
<protein>
    <submittedName>
        <fullName evidence="2">N-acetyltransferase</fullName>
    </submittedName>
</protein>
<reference evidence="2 3" key="1">
    <citation type="submission" date="2018-09" db="EMBL/GenBank/DDBJ databases">
        <title>Paenibacillus aracenensis nov. sp. isolated from a cave in southern Spain.</title>
        <authorList>
            <person name="Jurado V."/>
            <person name="Gutierrez-Patricio S."/>
            <person name="Gonzalez-Pimentel J.L."/>
            <person name="Miller A.Z."/>
            <person name="Laiz L."/>
            <person name="Saiz-Jimenez C."/>
        </authorList>
    </citation>
    <scope>NUCLEOTIDE SEQUENCE [LARGE SCALE GENOMIC DNA]</scope>
    <source>
        <strain evidence="2 3">DSM 22867</strain>
    </source>
</reference>
<dbReference type="Gene3D" id="3.40.630.30">
    <property type="match status" value="1"/>
</dbReference>
<evidence type="ECO:0000259" key="1">
    <source>
        <dbReference type="PROSITE" id="PS51186"/>
    </source>
</evidence>
<comment type="caution">
    <text evidence="2">The sequence shown here is derived from an EMBL/GenBank/DDBJ whole genome shotgun (WGS) entry which is preliminary data.</text>
</comment>
<dbReference type="PANTHER" id="PTHR43610">
    <property type="entry name" value="BLL6696 PROTEIN"/>
    <property type="match status" value="1"/>
</dbReference>
<sequence>MEFHPNLTLENQRVKLVHLQSQHVEPLADLLCDPRIWEYTWRKRMTAAEVKLALETAIRSKESGLQLPFAIEDRRTGLLAGTTRLGDTDLLNRSVEIGWTWLSPAFWGTGLNAACKLLLLEYCFEQLGVIRVQFSASGKNERSQRALEKIGAVKEGVLRRHRVDLTDSGAVHDNVFFSILDSEWPQVKTKLQSMLK</sequence>
<proteinExistence type="predicted"/>
<feature type="domain" description="N-acetyltransferase" evidence="1">
    <location>
        <begin position="14"/>
        <end position="178"/>
    </location>
</feature>
<dbReference type="SUPFAM" id="SSF55729">
    <property type="entry name" value="Acyl-CoA N-acyltransferases (Nat)"/>
    <property type="match status" value="1"/>
</dbReference>
<dbReference type="OrthoDB" id="9795199at2"/>
<name>A0A3A1US23_9BACL</name>
<dbReference type="AlphaFoldDB" id="A0A3A1US23"/>